<sequence length="527" mass="59553">MTVHCSGVRNTRFTPHSTKMGRRLNNSSIGRSNALTRSRKDSRRLQTLRSNTIPSETTQKPLKPIKRGQSIQTSRWLRGIVATLIYYDVRKDHIHQFPQRFKQALDHYGKHNAHTSHAYAPASSSARGKFDIQCSFDIRGQKDMDIKRKTKHAFDFTLDGNTYIAHNVTKTPPRGLDWQPIVDSYESTSPRMPLASITESALGLLTQLASHCVIAETFLQAMKSRALLTGCTTRKSENLPCIFNLDECWRKPLDRIDVHAAISLGTNKGTVYRTDDSHQPIRVDEDRMRSLAWFQTVEGMEGFTQVPHYVENIPVETLSEHLQVPGLLRNDVNTVPYAECSANFGPTGSSVDLHIDFGMHVLSTVFDNCIKLWALYPPTNLNLDLMYAISGREHKLQQLFDKLEGGVFAITTGGATIHLPPGWLHATYNIRGGFLVGIAWENLQDLVLLIDLFVREVEIHPEDAEYAMVIRICTEALEKKAKDNLSLLPGDVWDRNGNIWDRDGNIWDRDGNATCMSYPISNTRLLD</sequence>
<dbReference type="Gene3D" id="2.60.120.650">
    <property type="entry name" value="Cupin"/>
    <property type="match status" value="1"/>
</dbReference>
<dbReference type="STRING" id="1043003.A0A074WJT9"/>
<name>A0A074WJT9_AURM1</name>
<accession>A0A074WJT9</accession>
<dbReference type="InterPro" id="IPR003347">
    <property type="entry name" value="JmjC_dom"/>
</dbReference>
<evidence type="ECO:0000256" key="1">
    <source>
        <dbReference type="SAM" id="MobiDB-lite"/>
    </source>
</evidence>
<dbReference type="PROSITE" id="PS51184">
    <property type="entry name" value="JMJC"/>
    <property type="match status" value="1"/>
</dbReference>
<feature type="region of interest" description="Disordered" evidence="1">
    <location>
        <begin position="1"/>
        <end position="67"/>
    </location>
</feature>
<protein>
    <recommendedName>
        <fullName evidence="2">JmjC domain-containing protein</fullName>
    </recommendedName>
</protein>
<feature type="domain" description="JmjC" evidence="2">
    <location>
        <begin position="313"/>
        <end position="457"/>
    </location>
</feature>
<evidence type="ECO:0000313" key="3">
    <source>
        <dbReference type="EMBL" id="KEQ62651.1"/>
    </source>
</evidence>
<dbReference type="EMBL" id="KL584833">
    <property type="protein sequence ID" value="KEQ62651.1"/>
    <property type="molecule type" value="Genomic_DNA"/>
</dbReference>
<proteinExistence type="predicted"/>
<dbReference type="HOGENOM" id="CLU_039065_0_0_1"/>
<feature type="compositionally biased region" description="Polar residues" evidence="1">
    <location>
        <begin position="45"/>
        <end position="60"/>
    </location>
</feature>
<dbReference type="AlphaFoldDB" id="A0A074WJT9"/>
<gene>
    <name evidence="3" type="ORF">M437DRAFT_65917</name>
</gene>
<keyword evidence="4" id="KW-1185">Reference proteome</keyword>
<feature type="compositionally biased region" description="Polar residues" evidence="1">
    <location>
        <begin position="8"/>
        <end position="17"/>
    </location>
</feature>
<dbReference type="RefSeq" id="XP_040879674.1">
    <property type="nucleotide sequence ID" value="XM_041024658.1"/>
</dbReference>
<dbReference type="GeneID" id="63918031"/>
<organism evidence="3 4">
    <name type="scientific">Aureobasidium melanogenum (strain CBS 110374)</name>
    <name type="common">Aureobasidium pullulans var. melanogenum</name>
    <dbReference type="NCBI Taxonomy" id="1043003"/>
    <lineage>
        <taxon>Eukaryota</taxon>
        <taxon>Fungi</taxon>
        <taxon>Dikarya</taxon>
        <taxon>Ascomycota</taxon>
        <taxon>Pezizomycotina</taxon>
        <taxon>Dothideomycetes</taxon>
        <taxon>Dothideomycetidae</taxon>
        <taxon>Dothideales</taxon>
        <taxon>Saccotheciaceae</taxon>
        <taxon>Aureobasidium</taxon>
    </lineage>
</organism>
<dbReference type="Proteomes" id="UP000030672">
    <property type="component" value="Unassembled WGS sequence"/>
</dbReference>
<evidence type="ECO:0000313" key="4">
    <source>
        <dbReference type="Proteomes" id="UP000030672"/>
    </source>
</evidence>
<feature type="compositionally biased region" description="Polar residues" evidence="1">
    <location>
        <begin position="24"/>
        <end position="36"/>
    </location>
</feature>
<reference evidence="3 4" key="1">
    <citation type="journal article" date="2014" name="BMC Genomics">
        <title>Genome sequencing of four Aureobasidium pullulans varieties: biotechnological potential, stress tolerance, and description of new species.</title>
        <authorList>
            <person name="Gostin Ar C."/>
            <person name="Ohm R.A."/>
            <person name="Kogej T."/>
            <person name="Sonjak S."/>
            <person name="Turk M."/>
            <person name="Zajc J."/>
            <person name="Zalar P."/>
            <person name="Grube M."/>
            <person name="Sun H."/>
            <person name="Han J."/>
            <person name="Sharma A."/>
            <person name="Chiniquy J."/>
            <person name="Ngan C.Y."/>
            <person name="Lipzen A."/>
            <person name="Barry K."/>
            <person name="Grigoriev I.V."/>
            <person name="Gunde-Cimerman N."/>
        </authorList>
    </citation>
    <scope>NUCLEOTIDE SEQUENCE [LARGE SCALE GENOMIC DNA]</scope>
    <source>
        <strain evidence="3 4">CBS 110374</strain>
    </source>
</reference>
<dbReference type="SUPFAM" id="SSF51197">
    <property type="entry name" value="Clavaminate synthase-like"/>
    <property type="match status" value="1"/>
</dbReference>
<evidence type="ECO:0000259" key="2">
    <source>
        <dbReference type="PROSITE" id="PS51184"/>
    </source>
</evidence>